<keyword evidence="13" id="KW-0342">GTP-binding</keyword>
<dbReference type="Proteomes" id="UP001152561">
    <property type="component" value="Unassembled WGS sequence"/>
</dbReference>
<dbReference type="GO" id="GO:0046872">
    <property type="term" value="F:metal ion binding"/>
    <property type="evidence" value="ECO:0007669"/>
    <property type="project" value="UniProtKB-KW"/>
</dbReference>
<feature type="domain" description="AIG1-type G" evidence="18">
    <location>
        <begin position="714"/>
        <end position="948"/>
    </location>
</feature>
<evidence type="ECO:0000259" key="18">
    <source>
        <dbReference type="PROSITE" id="PS51720"/>
    </source>
</evidence>
<feature type="compositionally biased region" description="Polar residues" evidence="17">
    <location>
        <begin position="1"/>
        <end position="19"/>
    </location>
</feature>
<dbReference type="Gene3D" id="3.40.50.300">
    <property type="entry name" value="P-loop containing nucleotide triphosphate hydrolases"/>
    <property type="match status" value="1"/>
</dbReference>
<evidence type="ECO:0000256" key="4">
    <source>
        <dbReference type="ARBA" id="ARBA00022640"/>
    </source>
</evidence>
<feature type="region of interest" description="Disordered" evidence="17">
    <location>
        <begin position="1"/>
        <end position="330"/>
    </location>
</feature>
<feature type="compositionally biased region" description="Basic and acidic residues" evidence="17">
    <location>
        <begin position="106"/>
        <end position="119"/>
    </location>
</feature>
<comment type="cofactor">
    <cofactor evidence="1">
        <name>Mg(2+)</name>
        <dbReference type="ChEBI" id="CHEBI:18420"/>
    </cofactor>
</comment>
<evidence type="ECO:0000256" key="2">
    <source>
        <dbReference type="ARBA" id="ARBA00022448"/>
    </source>
</evidence>
<dbReference type="Pfam" id="PF11886">
    <property type="entry name" value="TOC159_MAD"/>
    <property type="match status" value="1"/>
</dbReference>
<keyword evidence="11" id="KW-0653">Protein transport</keyword>
<dbReference type="InterPro" id="IPR045058">
    <property type="entry name" value="GIMA/IAN/Toc"/>
</dbReference>
<proteinExistence type="inferred from homology"/>
<dbReference type="GO" id="GO:0045036">
    <property type="term" value="P:protein targeting to chloroplast"/>
    <property type="evidence" value="ECO:0007669"/>
    <property type="project" value="InterPro"/>
</dbReference>
<accession>A0A9Q1LU32</accession>
<comment type="caution">
    <text evidence="19">The sequence shown here is derived from an EMBL/GenBank/DDBJ whole genome shotgun (WGS) entry which is preliminary data.</text>
</comment>
<keyword evidence="9" id="KW-1002">Plastid outer membrane</keyword>
<feature type="region of interest" description="Disordered" evidence="17">
    <location>
        <begin position="970"/>
        <end position="1008"/>
    </location>
</feature>
<feature type="compositionally biased region" description="Polar residues" evidence="17">
    <location>
        <begin position="140"/>
        <end position="159"/>
    </location>
</feature>
<feature type="compositionally biased region" description="Basic and acidic residues" evidence="17">
    <location>
        <begin position="187"/>
        <end position="253"/>
    </location>
</feature>
<name>A0A9Q1LU32_9SOLA</name>
<dbReference type="EMBL" id="JAJAGQ010000014">
    <property type="protein sequence ID" value="KAJ8543300.1"/>
    <property type="molecule type" value="Genomic_DNA"/>
</dbReference>
<dbReference type="SUPFAM" id="SSF52540">
    <property type="entry name" value="P-loop containing nucleoside triphosphate hydrolases"/>
    <property type="match status" value="1"/>
</dbReference>
<dbReference type="PROSITE" id="PS51720">
    <property type="entry name" value="G_AIG1"/>
    <property type="match status" value="1"/>
</dbReference>
<dbReference type="InterPro" id="IPR024283">
    <property type="entry name" value="TOC159_MAD"/>
</dbReference>
<feature type="compositionally biased region" description="Low complexity" evidence="17">
    <location>
        <begin position="39"/>
        <end position="62"/>
    </location>
</feature>
<evidence type="ECO:0000313" key="19">
    <source>
        <dbReference type="EMBL" id="KAJ8543300.1"/>
    </source>
</evidence>
<dbReference type="InterPro" id="IPR027417">
    <property type="entry name" value="P-loop_NTPase"/>
</dbReference>
<dbReference type="PANTHER" id="PTHR10903">
    <property type="entry name" value="GTPASE, IMAP FAMILY MEMBER-RELATED"/>
    <property type="match status" value="1"/>
</dbReference>
<dbReference type="Pfam" id="PF04548">
    <property type="entry name" value="AIG1"/>
    <property type="match status" value="1"/>
</dbReference>
<feature type="compositionally biased region" description="Polar residues" evidence="17">
    <location>
        <begin position="65"/>
        <end position="77"/>
    </location>
</feature>
<evidence type="ECO:0000256" key="8">
    <source>
        <dbReference type="ARBA" id="ARBA00022801"/>
    </source>
</evidence>
<keyword evidence="3" id="KW-0150">Chloroplast</keyword>
<dbReference type="GO" id="GO:0009707">
    <property type="term" value="C:chloroplast outer membrane"/>
    <property type="evidence" value="ECO:0007669"/>
    <property type="project" value="UniProtKB-SubCell"/>
</dbReference>
<dbReference type="GO" id="GO:0005525">
    <property type="term" value="F:GTP binding"/>
    <property type="evidence" value="ECO:0007669"/>
    <property type="project" value="UniProtKB-KW"/>
</dbReference>
<keyword evidence="12" id="KW-1133">Transmembrane helix</keyword>
<evidence type="ECO:0000256" key="17">
    <source>
        <dbReference type="SAM" id="MobiDB-lite"/>
    </source>
</evidence>
<dbReference type="OrthoDB" id="8954335at2759"/>
<dbReference type="InterPro" id="IPR005690">
    <property type="entry name" value="Toc86_159"/>
</dbReference>
<gene>
    <name evidence="19" type="ORF">K7X08_005823</name>
</gene>
<evidence type="ECO:0000256" key="3">
    <source>
        <dbReference type="ARBA" id="ARBA00022528"/>
    </source>
</evidence>
<protein>
    <recommendedName>
        <fullName evidence="18">AIG1-type G domain-containing protein</fullName>
    </recommendedName>
</protein>
<evidence type="ECO:0000256" key="5">
    <source>
        <dbReference type="ARBA" id="ARBA00022692"/>
    </source>
</evidence>
<dbReference type="PANTHER" id="PTHR10903:SF120">
    <property type="entry name" value="TRANSLOCASE OF CHLOROPLAST 159, CHLOROPLASTIC"/>
    <property type="match status" value="1"/>
</dbReference>
<feature type="compositionally biased region" description="Low complexity" evidence="17">
    <location>
        <begin position="628"/>
        <end position="639"/>
    </location>
</feature>
<evidence type="ECO:0000256" key="11">
    <source>
        <dbReference type="ARBA" id="ARBA00022927"/>
    </source>
</evidence>
<feature type="compositionally biased region" description="Polar residues" evidence="17">
    <location>
        <begin position="28"/>
        <end position="37"/>
    </location>
</feature>
<comment type="similarity">
    <text evidence="16">Belongs to the TRAFAC class TrmE-Era-EngA-EngB-Septin-like GTPase superfamily. AIG1/Toc34/Toc159-like paraseptin GTPase family. TOC159 subfamily.</text>
</comment>
<feature type="region of interest" description="Disordered" evidence="17">
    <location>
        <begin position="351"/>
        <end position="376"/>
    </location>
</feature>
<keyword evidence="6" id="KW-0479">Metal-binding</keyword>
<evidence type="ECO:0000256" key="12">
    <source>
        <dbReference type="ARBA" id="ARBA00022989"/>
    </source>
</evidence>
<dbReference type="InterPro" id="IPR006703">
    <property type="entry name" value="G_AIG1"/>
</dbReference>
<keyword evidence="5" id="KW-0812">Transmembrane</keyword>
<evidence type="ECO:0000256" key="1">
    <source>
        <dbReference type="ARBA" id="ARBA00001946"/>
    </source>
</evidence>
<feature type="compositionally biased region" description="Acidic residues" evidence="17">
    <location>
        <begin position="548"/>
        <end position="558"/>
    </location>
</feature>
<evidence type="ECO:0000256" key="9">
    <source>
        <dbReference type="ARBA" id="ARBA00022805"/>
    </source>
</evidence>
<feature type="compositionally biased region" description="Acidic residues" evidence="17">
    <location>
        <begin position="984"/>
        <end position="1004"/>
    </location>
</feature>
<evidence type="ECO:0000256" key="16">
    <source>
        <dbReference type="ARBA" id="ARBA00023775"/>
    </source>
</evidence>
<dbReference type="GO" id="GO:0015031">
    <property type="term" value="P:protein transport"/>
    <property type="evidence" value="ECO:0007669"/>
    <property type="project" value="UniProtKB-KW"/>
</dbReference>
<dbReference type="NCBIfam" id="TIGR00993">
    <property type="entry name" value="3a0901s04IAP86"/>
    <property type="match status" value="1"/>
</dbReference>
<feature type="compositionally biased region" description="Polar residues" evidence="17">
    <location>
        <begin position="617"/>
        <end position="627"/>
    </location>
</feature>
<evidence type="ECO:0000256" key="14">
    <source>
        <dbReference type="ARBA" id="ARBA00023136"/>
    </source>
</evidence>
<keyword evidence="14" id="KW-0472">Membrane</keyword>
<feature type="region of interest" description="Disordered" evidence="17">
    <location>
        <begin position="608"/>
        <end position="644"/>
    </location>
</feature>
<evidence type="ECO:0000256" key="15">
    <source>
        <dbReference type="ARBA" id="ARBA00023766"/>
    </source>
</evidence>
<sequence>MDSEEATSFQHAVSSPVNTSSSSSSSSHDTQIKNVSKINLENNDSQSNNNNNNSIVSNSDGNADNDGTTVSGQQEKTVTGPENPVLADPDEETLEKPVSEVSMNEGVEKVEVLGGEKGEGVVLNEGSGGVGDSVVIGNSLPDSTDATESPGTGIESSEGNTEEFDSVDKSNSIEQVKESGGEVEVGAELKEGEVGSAKEELKGTVEKEKIQEVEDRFIEEEAKETVENDEKKELEEGEDKSTREEVNESEKNEALTSVASSSLKEAEEPTSVIEESAIASSNLKGAEEPTLVVGESATRSDDAEKPNKAVFEPSESLLVEEADGEKFTSEGDAVVDAIEVNVSGPGVAVVGDVEESKEVEEPVESTTDDNVTSVNGVGETTQFIEEVANMTVDEEVDVQNSKPAVEAAATEEIKEADSETGTKSLDVKDVEVEPEQAVSETIYANGDHSGESIEGDVVEAEVSGQSSAISRSITDAEQILEADGEAKDQIDEEVAHEGLISDGETDGTVFGSSEASRQFMEELERESGGGSYAGAEASQEMDGQIVTDSDEEVDTDEGGDGKELFDSAALAALLKAATGSDSDGGSITITSQDGSRLFSVERPAGLGSSLRSLRPAPQSNQPNLFNPSSLQNSGESENNLSEEEKKKLEKLQQIRVKFLRLIHRLGLSSDESIAAQVLYRMALIARRQNSPLFSMEAAKMRALQLEAEGNDDLDFSVNILVIGKSGVGKSATINSIFGEEKASIDAFGPATTSVKEISGVVDGVKIRVFDTPSLKSSVMEQGFNRSVLSSVKKFTKKNPPDIFLYVDRLDAQTRDLNDLPMLKTITTCLGPSIWRSAIVTLTHGASAPPDGPSGSPLSYEVFVTQRSHVVQQSIGQAVGDLRMMSPSLMNPVSLVENHPSCRKNREGQKILPNGQIWRPQLLLLSYSMKILSEASALSKPEDPFDHRKLFGFRTRSPPLPYMLSSMLQSRAHPKLSAEQGGDNGDSDIDLDDLSDSDQEEDEYDQLPSFKPLRKAQIAKLSKEQRKAYFEEYDYRVKLLQKKQFREELRRMKEMKYNKGKEAAIEYGYAEEEADGGAAAPVAVPLPDMVLPPSFDSDNPAYRYRFLEPTSQFLARPVLDTHGWDHDCGYDGVNVEQSLAIATRFPAAVTVQVTKDKKDFSINLDSSISAKHGENGSTMAGFDIQSIGKQLAYIVRGETKFKNFKKNKTAGGISVTFLGENVVTGLKIEDQITLGKQYVLVGSAGTVRSQSDTAYGANFELQRREANFPIGQVQSTLSMSVIKWRGDLALGFNSMAQFSVGRNSKVAVRAGINNKLSGQVTVRTSSSDQLSLALTAIIPTAIAIYRKLWPDAGEKYSIY</sequence>
<reference evidence="20" key="1">
    <citation type="journal article" date="2023" name="Proc. Natl. Acad. Sci. U.S.A.">
        <title>Genomic and structural basis for evolution of tropane alkaloid biosynthesis.</title>
        <authorList>
            <person name="Wanga Y.-J."/>
            <person name="Taina T."/>
            <person name="Yua J.-Y."/>
            <person name="Lia J."/>
            <person name="Xua B."/>
            <person name="Chenc J."/>
            <person name="D'Auriad J.C."/>
            <person name="Huanga J.-P."/>
            <person name="Huanga S.-X."/>
        </authorList>
    </citation>
    <scope>NUCLEOTIDE SEQUENCE [LARGE SCALE GENOMIC DNA]</scope>
    <source>
        <strain evidence="20">cv. KIB-2019</strain>
    </source>
</reference>
<evidence type="ECO:0000256" key="6">
    <source>
        <dbReference type="ARBA" id="ARBA00022723"/>
    </source>
</evidence>
<keyword evidence="2" id="KW-0813">Transport</keyword>
<organism evidence="19 20">
    <name type="scientific">Anisodus acutangulus</name>
    <dbReference type="NCBI Taxonomy" id="402998"/>
    <lineage>
        <taxon>Eukaryota</taxon>
        <taxon>Viridiplantae</taxon>
        <taxon>Streptophyta</taxon>
        <taxon>Embryophyta</taxon>
        <taxon>Tracheophyta</taxon>
        <taxon>Spermatophyta</taxon>
        <taxon>Magnoliopsida</taxon>
        <taxon>eudicotyledons</taxon>
        <taxon>Gunneridae</taxon>
        <taxon>Pentapetalae</taxon>
        <taxon>asterids</taxon>
        <taxon>lamiids</taxon>
        <taxon>Solanales</taxon>
        <taxon>Solanaceae</taxon>
        <taxon>Solanoideae</taxon>
        <taxon>Hyoscyameae</taxon>
        <taxon>Anisodus</taxon>
    </lineage>
</organism>
<feature type="compositionally biased region" description="Basic and acidic residues" evidence="17">
    <location>
        <begin position="484"/>
        <end position="496"/>
    </location>
</feature>
<keyword evidence="4" id="KW-0934">Plastid</keyword>
<dbReference type="GO" id="GO:0003924">
    <property type="term" value="F:GTPase activity"/>
    <property type="evidence" value="ECO:0007669"/>
    <property type="project" value="InterPro"/>
</dbReference>
<feature type="compositionally biased region" description="Polar residues" evidence="17">
    <location>
        <begin position="254"/>
        <end position="263"/>
    </location>
</feature>
<comment type="subcellular location">
    <subcellularLocation>
        <location evidence="15">Plastid</location>
        <location evidence="15">Chloroplast outer membrane</location>
        <topology evidence="15">Single-pass membrane protein</topology>
    </subcellularLocation>
</comment>
<feature type="region of interest" description="Disordered" evidence="17">
    <location>
        <begin position="394"/>
        <end position="455"/>
    </location>
</feature>
<evidence type="ECO:0000256" key="13">
    <source>
        <dbReference type="ARBA" id="ARBA00023134"/>
    </source>
</evidence>
<dbReference type="FunFam" id="3.40.50.300:FF:000413">
    <property type="entry name" value="Translocase of chloroplast 120, chloroplastic"/>
    <property type="match status" value="1"/>
</dbReference>
<keyword evidence="20" id="KW-1185">Reference proteome</keyword>
<dbReference type="CDD" id="cd01853">
    <property type="entry name" value="Toc34_like"/>
    <property type="match status" value="1"/>
</dbReference>
<feature type="compositionally biased region" description="Basic and acidic residues" evidence="17">
    <location>
        <begin position="298"/>
        <end position="307"/>
    </location>
</feature>
<evidence type="ECO:0000256" key="10">
    <source>
        <dbReference type="ARBA" id="ARBA00022842"/>
    </source>
</evidence>
<evidence type="ECO:0000313" key="20">
    <source>
        <dbReference type="Proteomes" id="UP001152561"/>
    </source>
</evidence>
<evidence type="ECO:0000256" key="7">
    <source>
        <dbReference type="ARBA" id="ARBA00022741"/>
    </source>
</evidence>
<feature type="region of interest" description="Disordered" evidence="17">
    <location>
        <begin position="481"/>
        <end position="562"/>
    </location>
</feature>
<keyword evidence="8" id="KW-0378">Hydrolase</keyword>
<keyword evidence="7" id="KW-0547">Nucleotide-binding</keyword>
<keyword evidence="10" id="KW-0460">Magnesium</keyword>